<keyword evidence="3" id="KW-1185">Reference proteome</keyword>
<gene>
    <name evidence="2" type="ORF">PUN28_017605</name>
</gene>
<feature type="signal peptide" evidence="1">
    <location>
        <begin position="1"/>
        <end position="27"/>
    </location>
</feature>
<dbReference type="AlphaFoldDB" id="A0AAW2EKG7"/>
<name>A0AAW2EKG7_9HYME</name>
<proteinExistence type="predicted"/>
<organism evidence="2 3">
    <name type="scientific">Cardiocondyla obscurior</name>
    <dbReference type="NCBI Taxonomy" id="286306"/>
    <lineage>
        <taxon>Eukaryota</taxon>
        <taxon>Metazoa</taxon>
        <taxon>Ecdysozoa</taxon>
        <taxon>Arthropoda</taxon>
        <taxon>Hexapoda</taxon>
        <taxon>Insecta</taxon>
        <taxon>Pterygota</taxon>
        <taxon>Neoptera</taxon>
        <taxon>Endopterygota</taxon>
        <taxon>Hymenoptera</taxon>
        <taxon>Apocrita</taxon>
        <taxon>Aculeata</taxon>
        <taxon>Formicoidea</taxon>
        <taxon>Formicidae</taxon>
        <taxon>Myrmicinae</taxon>
        <taxon>Cardiocondyla</taxon>
    </lineage>
</organism>
<dbReference type="EMBL" id="JADYXP020000021">
    <property type="protein sequence ID" value="KAL0103465.1"/>
    <property type="molecule type" value="Genomic_DNA"/>
</dbReference>
<evidence type="ECO:0000313" key="2">
    <source>
        <dbReference type="EMBL" id="KAL0103465.1"/>
    </source>
</evidence>
<dbReference type="Proteomes" id="UP001430953">
    <property type="component" value="Unassembled WGS sequence"/>
</dbReference>
<accession>A0AAW2EKG7</accession>
<reference evidence="2 3" key="1">
    <citation type="submission" date="2023-03" db="EMBL/GenBank/DDBJ databases">
        <title>High recombination rates correlate with genetic variation in Cardiocondyla obscurior ants.</title>
        <authorList>
            <person name="Errbii M."/>
        </authorList>
    </citation>
    <scope>NUCLEOTIDE SEQUENCE [LARGE SCALE GENOMIC DNA]</scope>
    <source>
        <strain evidence="2">Alpha-2009</strain>
        <tissue evidence="2">Whole body</tissue>
    </source>
</reference>
<evidence type="ECO:0000256" key="1">
    <source>
        <dbReference type="SAM" id="SignalP"/>
    </source>
</evidence>
<sequence length="142" mass="16806">MPDRSLAWKAPFFLFFFSLSLSPPVASHVTRYANSCASRCIIIVRLSRFSNRPDRSRRELYFPLSNPRLSSPLPDVIRLIMQIICFSFPRKSLNLIYFAGLKLNRFPSPQIKHSFLHIYLYLILFLLDNTYLQQHYLFIFII</sequence>
<comment type="caution">
    <text evidence="2">The sequence shown here is derived from an EMBL/GenBank/DDBJ whole genome shotgun (WGS) entry which is preliminary data.</text>
</comment>
<evidence type="ECO:0000313" key="3">
    <source>
        <dbReference type="Proteomes" id="UP001430953"/>
    </source>
</evidence>
<protein>
    <recommendedName>
        <fullName evidence="4">Secreted protein</fullName>
    </recommendedName>
</protein>
<evidence type="ECO:0008006" key="4">
    <source>
        <dbReference type="Google" id="ProtNLM"/>
    </source>
</evidence>
<keyword evidence="1" id="KW-0732">Signal</keyword>
<feature type="chain" id="PRO_5043889895" description="Secreted protein" evidence="1">
    <location>
        <begin position="28"/>
        <end position="142"/>
    </location>
</feature>